<dbReference type="STRING" id="1460663.A0A177CLH1"/>
<gene>
    <name evidence="4" type="ORF">CC84DRAFT_1163910</name>
</gene>
<reference evidence="4 5" key="1">
    <citation type="submission" date="2016-05" db="EMBL/GenBank/DDBJ databases">
        <title>Comparative analysis of secretome profiles of manganese(II)-oxidizing ascomycete fungi.</title>
        <authorList>
            <consortium name="DOE Joint Genome Institute"/>
            <person name="Zeiner C.A."/>
            <person name="Purvine S.O."/>
            <person name="Zink E.M."/>
            <person name="Wu S."/>
            <person name="Pasa-Tolic L."/>
            <person name="Chaput D.L."/>
            <person name="Haridas S."/>
            <person name="Grigoriev I.V."/>
            <person name="Santelli C.M."/>
            <person name="Hansel C.M."/>
        </authorList>
    </citation>
    <scope>NUCLEOTIDE SEQUENCE [LARGE SCALE GENOMIC DNA]</scope>
    <source>
        <strain evidence="4 5">AP3s5-JAC2a</strain>
    </source>
</reference>
<dbReference type="AlphaFoldDB" id="A0A177CLH1"/>
<dbReference type="RefSeq" id="XP_018038157.1">
    <property type="nucleotide sequence ID" value="XM_018178361.1"/>
</dbReference>
<evidence type="ECO:0000259" key="3">
    <source>
        <dbReference type="Pfam" id="PF00144"/>
    </source>
</evidence>
<proteinExistence type="inferred from homology"/>
<evidence type="ECO:0000313" key="4">
    <source>
        <dbReference type="EMBL" id="OAG07792.1"/>
    </source>
</evidence>
<dbReference type="InterPro" id="IPR012338">
    <property type="entry name" value="Beta-lactam/transpept-like"/>
</dbReference>
<comment type="similarity">
    <text evidence="1">Belongs to the peptidase S12 family.</text>
</comment>
<dbReference type="InParanoid" id="A0A177CLH1"/>
<dbReference type="OrthoDB" id="5946976at2759"/>
<evidence type="ECO:0000256" key="2">
    <source>
        <dbReference type="SAM" id="MobiDB-lite"/>
    </source>
</evidence>
<dbReference type="PANTHER" id="PTHR46825:SF9">
    <property type="entry name" value="BETA-LACTAMASE-RELATED DOMAIN-CONTAINING PROTEIN"/>
    <property type="match status" value="1"/>
</dbReference>
<protein>
    <submittedName>
        <fullName evidence="4">Beta-lactamase/transpeptidase-like protein</fullName>
    </submittedName>
</protein>
<dbReference type="Pfam" id="PF00144">
    <property type="entry name" value="Beta-lactamase"/>
    <property type="match status" value="1"/>
</dbReference>
<name>A0A177CLH1_9PLEO</name>
<dbReference type="PANTHER" id="PTHR46825">
    <property type="entry name" value="D-ALANYL-D-ALANINE-CARBOXYPEPTIDASE/ENDOPEPTIDASE AMPH"/>
    <property type="match status" value="1"/>
</dbReference>
<accession>A0A177CLH1</accession>
<dbReference type="InterPro" id="IPR001466">
    <property type="entry name" value="Beta-lactam-related"/>
</dbReference>
<organism evidence="4 5">
    <name type="scientific">Paraphaeosphaeria sporulosa</name>
    <dbReference type="NCBI Taxonomy" id="1460663"/>
    <lineage>
        <taxon>Eukaryota</taxon>
        <taxon>Fungi</taxon>
        <taxon>Dikarya</taxon>
        <taxon>Ascomycota</taxon>
        <taxon>Pezizomycotina</taxon>
        <taxon>Dothideomycetes</taxon>
        <taxon>Pleosporomycetidae</taxon>
        <taxon>Pleosporales</taxon>
        <taxon>Massarineae</taxon>
        <taxon>Didymosphaeriaceae</taxon>
        <taxon>Paraphaeosphaeria</taxon>
    </lineage>
</organism>
<keyword evidence="5" id="KW-1185">Reference proteome</keyword>
<evidence type="ECO:0000256" key="1">
    <source>
        <dbReference type="ARBA" id="ARBA00038215"/>
    </source>
</evidence>
<feature type="region of interest" description="Disordered" evidence="2">
    <location>
        <begin position="1"/>
        <end position="38"/>
    </location>
</feature>
<dbReference type="InterPro" id="IPR050491">
    <property type="entry name" value="AmpC-like"/>
</dbReference>
<dbReference type="SUPFAM" id="SSF56601">
    <property type="entry name" value="beta-lactamase/transpeptidase-like"/>
    <property type="match status" value="1"/>
</dbReference>
<feature type="compositionally biased region" description="Polar residues" evidence="2">
    <location>
        <begin position="10"/>
        <end position="24"/>
    </location>
</feature>
<evidence type="ECO:0000313" key="5">
    <source>
        <dbReference type="Proteomes" id="UP000077069"/>
    </source>
</evidence>
<dbReference type="Proteomes" id="UP000077069">
    <property type="component" value="Unassembled WGS sequence"/>
</dbReference>
<sequence>MPSDPRHASFTLSPDSSQPSPTEQDASRNPFANNNGGETFNARVNEALHHWRVPGLALAIVDRHTVTAHGYGISQVGGGASPVTPATIFDIASMSKSFTAAAMALLVQNEEDEALKEVKWDTPVSKLDPELQFATSDGDGRQGISVEDILSHRSGLPGHEESLLGISHADADTPESVVSNIRHLPFAHALRTTYFYNNLMYTCAAHLVSKLSSTPFASFLQQNFWDKLDMQRTWLGPDALPTAEADAGNVAVGSIYATSQGKAVEMPHIPEPEGVGAGSIQSCVGDVARWIHAQIYTLPPLSQDSYKSLRTPRILADDAIPGLTGMSPTFYCLGWEVAYYRGVTIVRHDGSWAGFASSMVYVPEREWGVVILGNSEDAYSAEMEVLFHLVDTLLGVPEGERFGWRDHYDNKAPEWAHVQTLDELFPERAEHADDEPRTDPDLETFVGSYANTGYHRIRLAYDAEKKQIEIDGRDRSYSFVWVVRERAYGHWYMLENVDPASGEKSTMKCKFDAEEVSGKVKRFGVDLYPNSGDLIWFEKEEGE</sequence>
<dbReference type="EMBL" id="KV441551">
    <property type="protein sequence ID" value="OAG07792.1"/>
    <property type="molecule type" value="Genomic_DNA"/>
</dbReference>
<dbReference type="GeneID" id="28761847"/>
<dbReference type="Gene3D" id="3.40.710.10">
    <property type="entry name" value="DD-peptidase/beta-lactamase superfamily"/>
    <property type="match status" value="1"/>
</dbReference>
<feature type="domain" description="Beta-lactamase-related" evidence="3">
    <location>
        <begin position="43"/>
        <end position="377"/>
    </location>
</feature>